<protein>
    <submittedName>
        <fullName evidence="1">Uncharacterized protein</fullName>
    </submittedName>
</protein>
<dbReference type="Proteomes" id="UP000836387">
    <property type="component" value="Unassembled WGS sequence"/>
</dbReference>
<name>A0ACA9UMJ7_BIOOC</name>
<comment type="caution">
    <text evidence="1">The sequence shown here is derived from an EMBL/GenBank/DDBJ whole genome shotgun (WGS) entry which is preliminary data.</text>
</comment>
<proteinExistence type="predicted"/>
<evidence type="ECO:0000313" key="2">
    <source>
        <dbReference type="Proteomes" id="UP000836387"/>
    </source>
</evidence>
<gene>
    <name evidence="1" type="ORF">CRV2_00018243</name>
</gene>
<reference evidence="1" key="2">
    <citation type="submission" date="2021-10" db="EMBL/GenBank/DDBJ databases">
        <authorList>
            <person name="Piombo E."/>
        </authorList>
    </citation>
    <scope>NUCLEOTIDE SEQUENCE</scope>
</reference>
<dbReference type="EMBL" id="CADEHS020000573">
    <property type="protein sequence ID" value="CAG9954656.1"/>
    <property type="molecule type" value="Genomic_DNA"/>
</dbReference>
<evidence type="ECO:0000313" key="1">
    <source>
        <dbReference type="EMBL" id="CAG9954656.1"/>
    </source>
</evidence>
<reference evidence="1" key="1">
    <citation type="submission" date="2020-04" db="EMBL/GenBank/DDBJ databases">
        <authorList>
            <person name="Broberg M."/>
        </authorList>
    </citation>
    <scope>NUCLEOTIDE SEQUENCE</scope>
</reference>
<keyword evidence="2" id="KW-1185">Reference proteome</keyword>
<organism evidence="1 2">
    <name type="scientific">Clonostachys rosea f. rosea IK726</name>
    <dbReference type="NCBI Taxonomy" id="1349383"/>
    <lineage>
        <taxon>Eukaryota</taxon>
        <taxon>Fungi</taxon>
        <taxon>Dikarya</taxon>
        <taxon>Ascomycota</taxon>
        <taxon>Pezizomycotina</taxon>
        <taxon>Sordariomycetes</taxon>
        <taxon>Hypocreomycetidae</taxon>
        <taxon>Hypocreales</taxon>
        <taxon>Bionectriaceae</taxon>
        <taxon>Clonostachys</taxon>
    </lineage>
</organism>
<accession>A0ACA9UMJ7</accession>
<sequence>MNPTSHLQQFNTTPPYAMAVLQSLPVEVLDRVIGFIHPEVDWDLVKRTKSDIRSLSTARLVCRQWNSLATAHLFRTIYLVHDAEEHFQTWNNMLDSNSVKNAARRVIFNSAPDEDCLDQTMRDWSESEHPSFTAAISRLNEIKNVQSVELRFSDHCLGAEQTDRFWFDDVEEIGHRKNTLIVVFEAIREYNAQRSAANRMASLRIENLQNLPLPEFTTSELFKTVTETLTTVELQIAEECREEGSDNDVYCIERQTFEPYLLTHWLTPLSDHLTTLTLYFNECWGVLPGYFDGEGLQFKTLKTLNLGNFVIAHHGQFNWVLAQTTLETLRLDRCYIATHLYFSERGQSEQWDVRKHDWVEIDPTTYGFPEDRGVAYTFSGTWETVFENLRKSLVKLRHFGFHSKADNTYSSLSFRSLGSKETRLSNYRYVAFDESVMALWITPKLSEGGINFGYKEYINPAKDYYDGDSRAFKELLSAVRTRKLEGALVDCLLACK</sequence>